<name>A0A2L0HH22_9VIRU</name>
<dbReference type="InterPro" id="IPR027417">
    <property type="entry name" value="P-loop_NTPase"/>
</dbReference>
<evidence type="ECO:0000256" key="1">
    <source>
        <dbReference type="ARBA" id="ARBA00004147"/>
    </source>
</evidence>
<dbReference type="OrthoDB" id="9195at10239"/>
<dbReference type="GO" id="GO:0042025">
    <property type="term" value="C:host cell nucleus"/>
    <property type="evidence" value="ECO:0007669"/>
    <property type="project" value="UniProtKB-SubCell"/>
</dbReference>
<dbReference type="RefSeq" id="YP_009553550.1">
    <property type="nucleotide sequence ID" value="NC_040810.1"/>
</dbReference>
<evidence type="ECO:0000256" key="3">
    <source>
        <dbReference type="ARBA" id="ARBA00022562"/>
    </source>
</evidence>
<accession>A0A2L0HH22</accession>
<evidence type="ECO:0000256" key="2">
    <source>
        <dbReference type="ARBA" id="ARBA00014531"/>
    </source>
</evidence>
<dbReference type="Gene3D" id="3.40.50.300">
    <property type="entry name" value="P-loop containing nucleotide triphosphate hydrolases"/>
    <property type="match status" value="1"/>
</dbReference>
<dbReference type="GO" id="GO:0003723">
    <property type="term" value="F:RNA binding"/>
    <property type="evidence" value="ECO:0007669"/>
    <property type="project" value="InterPro"/>
</dbReference>
<reference evidence="5" key="1">
    <citation type="journal article" date="2018" name="Virol. J.">
        <title>Plasma virome of cattle from forest region revealed diverse small circular ssDNA viral genomes.</title>
        <authorList>
            <person name="Wang H."/>
            <person name="Li S."/>
            <person name="Mahmood A."/>
            <person name="Yang S."/>
            <person name="Wang X."/>
            <person name="Shen Q."/>
            <person name="Shan T."/>
            <person name="Deng X."/>
            <person name="Li J."/>
            <person name="Hua X."/>
            <person name="Cui L."/>
            <person name="Delwart E."/>
            <person name="Zhang W."/>
        </authorList>
    </citation>
    <scope>NUCLEOTIDE SEQUENCE [LARGE SCALE GENOMIC DNA]</scope>
    <source>
        <strain evidence="5">Bvch002</strain>
    </source>
</reference>
<feature type="domain" description="Helicase superfamily 3 single-stranded DNA/RNA virus" evidence="4">
    <location>
        <begin position="171"/>
        <end position="259"/>
    </location>
</feature>
<dbReference type="GO" id="GO:0003724">
    <property type="term" value="F:RNA helicase activity"/>
    <property type="evidence" value="ECO:0007669"/>
    <property type="project" value="InterPro"/>
</dbReference>
<dbReference type="Proteomes" id="UP000289922">
    <property type="component" value="Segment"/>
</dbReference>
<dbReference type="EMBL" id="MF669477">
    <property type="protein sequence ID" value="AUX80741.1"/>
    <property type="molecule type" value="Genomic_DNA"/>
</dbReference>
<comment type="subcellular location">
    <subcellularLocation>
        <location evidence="1">Host nucleus</location>
    </subcellularLocation>
</comment>
<sequence>MSQSQKIEKVFQSQARRFHIVANEKSLPYLNNILNFLTTKPYVYILCRKGYNKRNCEHAHIYVIFKKAVRLSNKNTHGCHIAKCRGTTQQNIEYIKGHHPMEVCEKGEIPENDGDIPPRKWDGFVQQIKQKKIDKFDPMFARYEGYANRRVAEIMVEELEDYEGDLKDKNCWIYGEPGTGKSYSARYCKRSKIYPKPVSKWWDGYKGQKVVVMDDLDPDRAKMLADKIKIWTDKYPFVAEVKSSSAVVDPRINFIVTSNYSIEDCFESKDVEAIKRRFTVLHFTGESIEEE</sequence>
<organism evidence="5">
    <name type="scientific">Cattle blood-associated circovirus-like virus</name>
    <dbReference type="NCBI Taxonomy" id="2077298"/>
    <lineage>
        <taxon>Viruses</taxon>
        <taxon>Monodnaviria</taxon>
        <taxon>Shotokuvirae</taxon>
        <taxon>Cressdnaviricota</taxon>
        <taxon>Arfiviricetes</taxon>
        <taxon>Cremevirales</taxon>
        <taxon>Smacoviridae</taxon>
        <taxon>Porprismacovirus</taxon>
        <taxon>Porprismacovirus bovas2</taxon>
    </lineage>
</organism>
<dbReference type="Gene3D" id="3.40.1310.20">
    <property type="match status" value="1"/>
</dbReference>
<proteinExistence type="predicted"/>
<dbReference type="Pfam" id="PF00910">
    <property type="entry name" value="RNA_helicase"/>
    <property type="match status" value="1"/>
</dbReference>
<dbReference type="GeneID" id="41701833"/>
<dbReference type="InterPro" id="IPR000605">
    <property type="entry name" value="Helicase_SF3_ssDNA/RNA_vir"/>
</dbReference>
<protein>
    <recommendedName>
        <fullName evidence="2">Replication-associated protein</fullName>
    </recommendedName>
</protein>
<dbReference type="SUPFAM" id="SSF52540">
    <property type="entry name" value="P-loop containing nucleoside triphosphate hydrolases"/>
    <property type="match status" value="1"/>
</dbReference>
<keyword evidence="3" id="KW-1048">Host nucleus</keyword>
<evidence type="ECO:0000259" key="4">
    <source>
        <dbReference type="Pfam" id="PF00910"/>
    </source>
</evidence>
<dbReference type="KEGG" id="vg:41701833"/>
<evidence type="ECO:0000313" key="5">
    <source>
        <dbReference type="EMBL" id="AUX80741.1"/>
    </source>
</evidence>